<dbReference type="Gene3D" id="3.40.50.300">
    <property type="entry name" value="P-loop containing nucleotide triphosphate hydrolases"/>
    <property type="match status" value="1"/>
</dbReference>
<dbReference type="SUPFAM" id="SSF46689">
    <property type="entry name" value="Homeodomain-like"/>
    <property type="match status" value="1"/>
</dbReference>
<dbReference type="InterPro" id="IPR027417">
    <property type="entry name" value="P-loop_NTPase"/>
</dbReference>
<evidence type="ECO:0000256" key="6">
    <source>
        <dbReference type="ARBA" id="ARBA00023163"/>
    </source>
</evidence>
<dbReference type="InterPro" id="IPR002197">
    <property type="entry name" value="HTH_Fis"/>
</dbReference>
<gene>
    <name evidence="10" type="ORF">CSB45_07930</name>
</gene>
<dbReference type="SUPFAM" id="SSF52540">
    <property type="entry name" value="P-loop containing nucleoside triphosphate hydrolases"/>
    <property type="match status" value="1"/>
</dbReference>
<proteinExistence type="predicted"/>
<dbReference type="GO" id="GO:0006355">
    <property type="term" value="P:regulation of DNA-templated transcription"/>
    <property type="evidence" value="ECO:0007669"/>
    <property type="project" value="InterPro"/>
</dbReference>
<dbReference type="Pfam" id="PF00158">
    <property type="entry name" value="Sigma54_activat"/>
    <property type="match status" value="1"/>
</dbReference>
<evidence type="ECO:0000256" key="1">
    <source>
        <dbReference type="ARBA" id="ARBA00022741"/>
    </source>
</evidence>
<dbReference type="CDD" id="cd00130">
    <property type="entry name" value="PAS"/>
    <property type="match status" value="1"/>
</dbReference>
<evidence type="ECO:0000256" key="5">
    <source>
        <dbReference type="ARBA" id="ARBA00023159"/>
    </source>
</evidence>
<dbReference type="PROSITE" id="PS50045">
    <property type="entry name" value="SIGMA54_INTERACT_4"/>
    <property type="match status" value="1"/>
</dbReference>
<dbReference type="Pfam" id="PF08447">
    <property type="entry name" value="PAS_3"/>
    <property type="match status" value="1"/>
</dbReference>
<reference evidence="10 11" key="1">
    <citation type="submission" date="2017-10" db="EMBL/GenBank/DDBJ databases">
        <title>Novel microbial diversity and functional potential in the marine mammal oral microbiome.</title>
        <authorList>
            <person name="Dudek N.K."/>
            <person name="Sun C.L."/>
            <person name="Burstein D."/>
            <person name="Kantor R.S."/>
            <person name="Aliaga Goltsman D.S."/>
            <person name="Bik E.M."/>
            <person name="Thomas B.C."/>
            <person name="Banfield J.F."/>
            <person name="Relman D.A."/>
        </authorList>
    </citation>
    <scope>NUCLEOTIDE SEQUENCE [LARGE SCALE GENOMIC DNA]</scope>
    <source>
        <strain evidence="10">DOLZORAL124_49_17</strain>
    </source>
</reference>
<dbReference type="InterPro" id="IPR000014">
    <property type="entry name" value="PAS"/>
</dbReference>
<dbReference type="Gene3D" id="1.10.8.60">
    <property type="match status" value="1"/>
</dbReference>
<dbReference type="InterPro" id="IPR058031">
    <property type="entry name" value="AAA_lid_NorR"/>
</dbReference>
<organism evidence="10 11">
    <name type="scientific">candidate division KSB3 bacterium</name>
    <dbReference type="NCBI Taxonomy" id="2044937"/>
    <lineage>
        <taxon>Bacteria</taxon>
        <taxon>candidate division KSB3</taxon>
    </lineage>
</organism>
<evidence type="ECO:0000256" key="4">
    <source>
        <dbReference type="ARBA" id="ARBA00023125"/>
    </source>
</evidence>
<dbReference type="InterPro" id="IPR009057">
    <property type="entry name" value="Homeodomain-like_sf"/>
</dbReference>
<dbReference type="SUPFAM" id="SSF55781">
    <property type="entry name" value="GAF domain-like"/>
    <property type="match status" value="1"/>
</dbReference>
<dbReference type="PRINTS" id="PR01590">
    <property type="entry name" value="HTHFIS"/>
</dbReference>
<feature type="domain" description="Sigma-54 factor interaction" evidence="7">
    <location>
        <begin position="327"/>
        <end position="556"/>
    </location>
</feature>
<dbReference type="PROSITE" id="PS00675">
    <property type="entry name" value="SIGMA54_INTERACT_1"/>
    <property type="match status" value="1"/>
</dbReference>
<sequence length="643" mass="73192">MLTRRKKHRPWLKGEAEALALLTHIVKKHEDHHESLEKSVQGLGALIGDYTHAEGYAVYRFNPSKKCFSLYTSYGHDEVFTLQAEFHEQDITDCTLQLEECATISNISERQDAGDALLLKACIEASVHSLAYVPIVVNGSLQTVLWFAGKQQHRNSEADRQFFTILTEHLRLCEEKALLAKQFEEDVSNKVSQLQESEERYRVLIENVNEIVFQADPKGTILFVNHRVQDILGYTPDEITGTNFFTRVIPTDLEEAKAAFRLTMRNERPLSGEFRVMHKNGRKLTISIYTRPIFEDGRRPVGMLAIVQDMTTPSEHRLPDRDGLHELIGRSRKMQEIYELITSVAKTDSTVLIHGESGTGKELIAQAVHASSPRHNKPFIVVNCAAYSEHLLESELFGHERGAFTGAHRRKLGRFELAKGGTIFLDEIGEIPPHSQVLLLRVLQNRTFERVGGEKTLETDVRIVAATNKNLEQEMKAGRFRGDLYYRLNVIPIEVPPLRERKEDIPHLVEHFRKKYSEATHKQVLNCSQGALEILMRYSWYGNVRELENTIERAVVMTSGSVIGPADLPLKLRQESDFELQESAICADEPPPTSLYEHEKALIKKTLQALKWNKYQAAKALGITRSTLYSKIRKYKLESGDVS</sequence>
<feature type="domain" description="PAC" evidence="9">
    <location>
        <begin position="270"/>
        <end position="322"/>
    </location>
</feature>
<dbReference type="GO" id="GO:0005524">
    <property type="term" value="F:ATP binding"/>
    <property type="evidence" value="ECO:0007669"/>
    <property type="project" value="UniProtKB-KW"/>
</dbReference>
<dbReference type="InterPro" id="IPR002078">
    <property type="entry name" value="Sigma_54_int"/>
</dbReference>
<dbReference type="NCBIfam" id="TIGR00229">
    <property type="entry name" value="sensory_box"/>
    <property type="match status" value="1"/>
</dbReference>
<keyword evidence="2" id="KW-0067">ATP-binding</keyword>
<dbReference type="Gene3D" id="1.10.10.60">
    <property type="entry name" value="Homeodomain-like"/>
    <property type="match status" value="1"/>
</dbReference>
<dbReference type="Proteomes" id="UP000229740">
    <property type="component" value="Unassembled WGS sequence"/>
</dbReference>
<evidence type="ECO:0000259" key="9">
    <source>
        <dbReference type="PROSITE" id="PS50113"/>
    </source>
</evidence>
<dbReference type="PANTHER" id="PTHR32071">
    <property type="entry name" value="TRANSCRIPTIONAL REGULATORY PROTEIN"/>
    <property type="match status" value="1"/>
</dbReference>
<accession>A0A2G6E4X4</accession>
<evidence type="ECO:0000259" key="8">
    <source>
        <dbReference type="PROSITE" id="PS50112"/>
    </source>
</evidence>
<comment type="caution">
    <text evidence="10">The sequence shown here is derived from an EMBL/GenBank/DDBJ whole genome shotgun (WGS) entry which is preliminary data.</text>
</comment>
<dbReference type="SMART" id="SM00382">
    <property type="entry name" value="AAA"/>
    <property type="match status" value="1"/>
</dbReference>
<dbReference type="Gene3D" id="3.30.450.40">
    <property type="match status" value="1"/>
</dbReference>
<dbReference type="GO" id="GO:0043565">
    <property type="term" value="F:sequence-specific DNA binding"/>
    <property type="evidence" value="ECO:0007669"/>
    <property type="project" value="InterPro"/>
</dbReference>
<feature type="domain" description="PAS" evidence="8">
    <location>
        <begin position="197"/>
        <end position="267"/>
    </location>
</feature>
<keyword evidence="3" id="KW-0805">Transcription regulation</keyword>
<dbReference type="Gene3D" id="3.30.450.20">
    <property type="entry name" value="PAS domain"/>
    <property type="match status" value="1"/>
</dbReference>
<dbReference type="InterPro" id="IPR000700">
    <property type="entry name" value="PAS-assoc_C"/>
</dbReference>
<evidence type="ECO:0000313" key="11">
    <source>
        <dbReference type="Proteomes" id="UP000229740"/>
    </source>
</evidence>
<dbReference type="SUPFAM" id="SSF55785">
    <property type="entry name" value="PYP-like sensor domain (PAS domain)"/>
    <property type="match status" value="1"/>
</dbReference>
<dbReference type="FunFam" id="1.10.8.60:FF:000014">
    <property type="entry name" value="DNA-binding transcriptional regulator NtrC"/>
    <property type="match status" value="1"/>
</dbReference>
<dbReference type="Pfam" id="PF02954">
    <property type="entry name" value="HTH_8"/>
    <property type="match status" value="1"/>
</dbReference>
<dbReference type="AlphaFoldDB" id="A0A2G6E4X4"/>
<dbReference type="CDD" id="cd00009">
    <property type="entry name" value="AAA"/>
    <property type="match status" value="1"/>
</dbReference>
<keyword evidence="6" id="KW-0804">Transcription</keyword>
<dbReference type="InterPro" id="IPR035965">
    <property type="entry name" value="PAS-like_dom_sf"/>
</dbReference>
<dbReference type="InterPro" id="IPR003593">
    <property type="entry name" value="AAA+_ATPase"/>
</dbReference>
<evidence type="ECO:0000259" key="7">
    <source>
        <dbReference type="PROSITE" id="PS50045"/>
    </source>
</evidence>
<dbReference type="Pfam" id="PF25601">
    <property type="entry name" value="AAA_lid_14"/>
    <property type="match status" value="1"/>
</dbReference>
<dbReference type="FunFam" id="3.40.50.300:FF:000006">
    <property type="entry name" value="DNA-binding transcriptional regulator NtrC"/>
    <property type="match status" value="1"/>
</dbReference>
<name>A0A2G6E4X4_9BACT</name>
<protein>
    <submittedName>
        <fullName evidence="10">ATPase</fullName>
    </submittedName>
</protein>
<keyword evidence="4" id="KW-0238">DNA-binding</keyword>
<evidence type="ECO:0000256" key="2">
    <source>
        <dbReference type="ARBA" id="ARBA00022840"/>
    </source>
</evidence>
<dbReference type="EMBL" id="PDPS01000028">
    <property type="protein sequence ID" value="PID57150.1"/>
    <property type="molecule type" value="Genomic_DNA"/>
</dbReference>
<dbReference type="PANTHER" id="PTHR32071:SF57">
    <property type="entry name" value="C4-DICARBOXYLATE TRANSPORT TRANSCRIPTIONAL REGULATORY PROTEIN DCTD"/>
    <property type="match status" value="1"/>
</dbReference>
<dbReference type="PROSITE" id="PS50113">
    <property type="entry name" value="PAC"/>
    <property type="match status" value="1"/>
</dbReference>
<evidence type="ECO:0000313" key="10">
    <source>
        <dbReference type="EMBL" id="PID57150.1"/>
    </source>
</evidence>
<keyword evidence="5" id="KW-0010">Activator</keyword>
<evidence type="ECO:0000256" key="3">
    <source>
        <dbReference type="ARBA" id="ARBA00023015"/>
    </source>
</evidence>
<keyword evidence="1" id="KW-0547">Nucleotide-binding</keyword>
<dbReference type="SMART" id="SM00091">
    <property type="entry name" value="PAS"/>
    <property type="match status" value="1"/>
</dbReference>
<dbReference type="InterPro" id="IPR013655">
    <property type="entry name" value="PAS_fold_3"/>
</dbReference>
<dbReference type="InterPro" id="IPR025662">
    <property type="entry name" value="Sigma_54_int_dom_ATP-bd_1"/>
</dbReference>
<dbReference type="PROSITE" id="PS50112">
    <property type="entry name" value="PAS"/>
    <property type="match status" value="1"/>
</dbReference>
<dbReference type="InterPro" id="IPR029016">
    <property type="entry name" value="GAF-like_dom_sf"/>
</dbReference>